<accession>A0AAW1LMN0</accession>
<evidence type="ECO:0000256" key="1">
    <source>
        <dbReference type="SAM" id="SignalP"/>
    </source>
</evidence>
<evidence type="ECO:0000313" key="2">
    <source>
        <dbReference type="EMBL" id="KAK9735088.1"/>
    </source>
</evidence>
<feature type="chain" id="PRO_5044717948" evidence="1">
    <location>
        <begin position="24"/>
        <end position="127"/>
    </location>
</feature>
<feature type="signal peptide" evidence="1">
    <location>
        <begin position="1"/>
        <end position="23"/>
    </location>
</feature>
<sequence>MTKSSLFYFNLIILAILPALTISTSDHDNDNGLKSMHLRLNQSGTVNESDYLAVSWVVGPKVSDLHKSSLVRPVLVFNKDKPFRAPDPLFEDVRDTEGTGLTSIFDRVDGFSVAKICFGLHMILRLY</sequence>
<protein>
    <submittedName>
        <fullName evidence="3">Uncharacterized protein</fullName>
    </submittedName>
</protein>
<dbReference type="Proteomes" id="UP001443914">
    <property type="component" value="Unassembled WGS sequence"/>
</dbReference>
<gene>
    <name evidence="2" type="ORF">RND81_04G182900</name>
    <name evidence="3" type="ORF">RND81_04G183000</name>
</gene>
<reference evidence="3 4" key="1">
    <citation type="submission" date="2024-03" db="EMBL/GenBank/DDBJ databases">
        <title>WGS assembly of Saponaria officinalis var. Norfolk2.</title>
        <authorList>
            <person name="Jenkins J."/>
            <person name="Shu S."/>
            <person name="Grimwood J."/>
            <person name="Barry K."/>
            <person name="Goodstein D."/>
            <person name="Schmutz J."/>
            <person name="Leebens-Mack J."/>
            <person name="Osbourn A."/>
        </authorList>
    </citation>
    <scope>NUCLEOTIDE SEQUENCE [LARGE SCALE GENOMIC DNA]</scope>
    <source>
        <strain evidence="4">cv. Norfolk2</strain>
        <strain evidence="3">JIC</strain>
        <tissue evidence="3">Leaf</tissue>
    </source>
</reference>
<proteinExistence type="predicted"/>
<name>A0AAW1LMN0_SAPOF</name>
<keyword evidence="4" id="KW-1185">Reference proteome</keyword>
<evidence type="ECO:0000313" key="4">
    <source>
        <dbReference type="Proteomes" id="UP001443914"/>
    </source>
</evidence>
<evidence type="ECO:0000313" key="3">
    <source>
        <dbReference type="EMBL" id="KAK9735089.1"/>
    </source>
</evidence>
<dbReference type="AlphaFoldDB" id="A0AAW1LMN0"/>
<organism evidence="3 4">
    <name type="scientific">Saponaria officinalis</name>
    <name type="common">Common soapwort</name>
    <name type="synonym">Lychnis saponaria</name>
    <dbReference type="NCBI Taxonomy" id="3572"/>
    <lineage>
        <taxon>Eukaryota</taxon>
        <taxon>Viridiplantae</taxon>
        <taxon>Streptophyta</taxon>
        <taxon>Embryophyta</taxon>
        <taxon>Tracheophyta</taxon>
        <taxon>Spermatophyta</taxon>
        <taxon>Magnoliopsida</taxon>
        <taxon>eudicotyledons</taxon>
        <taxon>Gunneridae</taxon>
        <taxon>Pentapetalae</taxon>
        <taxon>Caryophyllales</taxon>
        <taxon>Caryophyllaceae</taxon>
        <taxon>Caryophylleae</taxon>
        <taxon>Saponaria</taxon>
    </lineage>
</organism>
<dbReference type="EMBL" id="JBDFQZ010000004">
    <property type="protein sequence ID" value="KAK9735088.1"/>
    <property type="molecule type" value="Genomic_DNA"/>
</dbReference>
<keyword evidence="1" id="KW-0732">Signal</keyword>
<comment type="caution">
    <text evidence="3">The sequence shown here is derived from an EMBL/GenBank/DDBJ whole genome shotgun (WGS) entry which is preliminary data.</text>
</comment>
<dbReference type="EMBL" id="JBDFQZ010000004">
    <property type="protein sequence ID" value="KAK9735089.1"/>
    <property type="molecule type" value="Genomic_DNA"/>
</dbReference>